<evidence type="ECO:0000313" key="10">
    <source>
        <dbReference type="Proteomes" id="UP000182800"/>
    </source>
</evidence>
<proteinExistence type="predicted"/>
<dbReference type="EMBL" id="FMBM01000001">
    <property type="protein sequence ID" value="SCC78710.1"/>
    <property type="molecule type" value="Genomic_DNA"/>
</dbReference>
<sequence length="957" mass="103504">MPERDNRAAMVPQLGDREGLERHIAICEAEPITFPGRVQSFGALLAFDPTDGRLHYWSENAGAWLGRDPVPGCVLADLLPAPAIARIMEMLSCEHYAPTNFTSVARFDNHVNDAVVHQIDDLAVVELLPAGAALEAAQSVSAAQAALARLRATEGLDDLLAATAREWRALTGYDRVMVYRFDEDGHGAVVAESCDPQRESFLGLHYPASDIPSQARRMYLLQRVRMIPDIHAPTLTLHATDFMARSSTGEAEGASGAGLDMTYAVLRAVSPYHLAYLDNMGVRATLVVSLIRDGALWGMVVCHHDAPRMVDSTLRGLCDMLGQSLSEMIATRSAVDHQRAMAQRAEALRKVETALDEAGRLSDALKAVAPDLLAVMQAGGVYCNFGGAGLLLGETPPERDCKAILQAMAQKQTGQGRHHGGTHCLPEADPRFESVRLVASGAYVIPTPNTPLDGLVFFRPERTQEVAWGGDPNHPVHIDEASGKLGPRRSFAAWIEVVRGQSKRWDDVDARMAELLRRSLVSALLRITEEHVAFLGQHESETGLMTRSALEARLRRITAAAPQAHVGVMLIAVKQREAVAARHGAGAAIALDRLMRENIGPALTRTDHLGRYDDDTLMLVARRDSPEALRMLARSIIEMGRKPVEINGYQHTPLIRVGTAFCPEVPPAEAPAIAMRALREARDDNRRRIVFGAPTGPDSGPSHAELMLEIGPALARGEIRAVFQPLVDIRSGRVRGLEALARFESPTHGPVSPARFIPAAVEAGQIFLLTTTMIDLALRVAAPLIRDGKIDFVSVNLDAAALARRSISAVARSALDAHGLPYHHLVLEVTETSMCSQEAVEALRQLQAEGMKIALDDFGAGYSSLGELARLPADIVKIDRKLVSGIGTQPRVTAIFSAVRNLVASLGIACIAEGIETREECDALADEDLFAVQGYYFARPMNAEALAAFIGKAGRES</sequence>
<dbReference type="GO" id="GO:0006355">
    <property type="term" value="P:regulation of DNA-templated transcription"/>
    <property type="evidence" value="ECO:0007669"/>
    <property type="project" value="InterPro"/>
</dbReference>
<dbReference type="Proteomes" id="UP000050497">
    <property type="component" value="Unassembled WGS sequence"/>
</dbReference>
<evidence type="ECO:0000256" key="1">
    <source>
        <dbReference type="ARBA" id="ARBA00022543"/>
    </source>
</evidence>
<feature type="domain" description="Phytochrome chromophore attachment site" evidence="5">
    <location>
        <begin position="155"/>
        <end position="323"/>
    </location>
</feature>
<accession>A0A0P7Y588</accession>
<evidence type="ECO:0000256" key="4">
    <source>
        <dbReference type="ARBA" id="ARBA00023170"/>
    </source>
</evidence>
<organism evidence="7 9">
    <name type="scientific">Saliniramus fredricksonii</name>
    <dbReference type="NCBI Taxonomy" id="1653334"/>
    <lineage>
        <taxon>Bacteria</taxon>
        <taxon>Pseudomonadati</taxon>
        <taxon>Pseudomonadota</taxon>
        <taxon>Alphaproteobacteria</taxon>
        <taxon>Hyphomicrobiales</taxon>
        <taxon>Salinarimonadaceae</taxon>
        <taxon>Saliniramus</taxon>
    </lineage>
</organism>
<dbReference type="InterPro" id="IPR043128">
    <property type="entry name" value="Rev_trsase/Diguanyl_cyclase"/>
</dbReference>
<reference evidence="8 10" key="2">
    <citation type="submission" date="2016-08" db="EMBL/GenBank/DDBJ databases">
        <authorList>
            <person name="Varghese N."/>
            <person name="Submissions Spin"/>
        </authorList>
    </citation>
    <scope>NUCLEOTIDE SEQUENCE [LARGE SCALE GENOMIC DNA]</scope>
    <source>
        <strain evidence="8 10">HL-109</strain>
    </source>
</reference>
<dbReference type="AlphaFoldDB" id="A0A0P7Y588"/>
<dbReference type="SUPFAM" id="SSF55785">
    <property type="entry name" value="PYP-like sensor domain (PAS domain)"/>
    <property type="match status" value="1"/>
</dbReference>
<dbReference type="InterPro" id="IPR016132">
    <property type="entry name" value="Phyto_chromo_attachment"/>
</dbReference>
<dbReference type="RefSeq" id="WP_074443439.1">
    <property type="nucleotide sequence ID" value="NZ_FMBM01000001.1"/>
</dbReference>
<dbReference type="SMART" id="SM00052">
    <property type="entry name" value="EAL"/>
    <property type="match status" value="1"/>
</dbReference>
<keyword evidence="1" id="KW-0600">Photoreceptor protein</keyword>
<dbReference type="GO" id="GO:0071111">
    <property type="term" value="F:cyclic-guanylate-specific phosphodiesterase activity"/>
    <property type="evidence" value="ECO:0007669"/>
    <property type="project" value="InterPro"/>
</dbReference>
<evidence type="ECO:0000259" key="5">
    <source>
        <dbReference type="PROSITE" id="PS50046"/>
    </source>
</evidence>
<dbReference type="InterPro" id="IPR029016">
    <property type="entry name" value="GAF-like_dom_sf"/>
</dbReference>
<dbReference type="InterPro" id="IPR013515">
    <property type="entry name" value="Phytochrome_cen-reg"/>
</dbReference>
<feature type="domain" description="EAL" evidence="6">
    <location>
        <begin position="703"/>
        <end position="954"/>
    </location>
</feature>
<dbReference type="OrthoDB" id="9760752at2"/>
<gene>
    <name evidence="8" type="ORF">GA0071312_0447</name>
    <name evidence="7" type="ORF">HLUCCO17_02855</name>
</gene>
<dbReference type="Gene3D" id="3.20.20.450">
    <property type="entry name" value="EAL domain"/>
    <property type="match status" value="1"/>
</dbReference>
<dbReference type="CDD" id="cd01948">
    <property type="entry name" value="EAL"/>
    <property type="match status" value="1"/>
</dbReference>
<keyword evidence="7" id="KW-0808">Transferase</keyword>
<dbReference type="GO" id="GO:0009881">
    <property type="term" value="F:photoreceptor activity"/>
    <property type="evidence" value="ECO:0007669"/>
    <property type="project" value="UniProtKB-KW"/>
</dbReference>
<dbReference type="PROSITE" id="PS50046">
    <property type="entry name" value="PHYTOCHROME_2"/>
    <property type="match status" value="1"/>
</dbReference>
<dbReference type="InterPro" id="IPR001633">
    <property type="entry name" value="EAL_dom"/>
</dbReference>
<evidence type="ECO:0000313" key="8">
    <source>
        <dbReference type="EMBL" id="SCC78710.1"/>
    </source>
</evidence>
<dbReference type="InterPro" id="IPR035919">
    <property type="entry name" value="EAL_sf"/>
</dbReference>
<dbReference type="SUPFAM" id="SSF141868">
    <property type="entry name" value="EAL domain-like"/>
    <property type="match status" value="1"/>
</dbReference>
<dbReference type="Pfam" id="PF00990">
    <property type="entry name" value="GGDEF"/>
    <property type="match status" value="1"/>
</dbReference>
<evidence type="ECO:0000313" key="9">
    <source>
        <dbReference type="Proteomes" id="UP000050497"/>
    </source>
</evidence>
<dbReference type="SUPFAM" id="SSF55781">
    <property type="entry name" value="GAF domain-like"/>
    <property type="match status" value="2"/>
</dbReference>
<dbReference type="InterPro" id="IPR050706">
    <property type="entry name" value="Cyclic-di-GMP_PDE-like"/>
</dbReference>
<name>A0A0P7Y588_9HYPH</name>
<dbReference type="PANTHER" id="PTHR33121">
    <property type="entry name" value="CYCLIC DI-GMP PHOSPHODIESTERASE PDEF"/>
    <property type="match status" value="1"/>
</dbReference>
<dbReference type="Pfam" id="PF01590">
    <property type="entry name" value="GAF"/>
    <property type="match status" value="1"/>
</dbReference>
<evidence type="ECO:0000313" key="7">
    <source>
        <dbReference type="EMBL" id="KPQ12116.1"/>
    </source>
</evidence>
<dbReference type="PRINTS" id="PR01033">
    <property type="entry name" value="PHYTOCHROME"/>
</dbReference>
<evidence type="ECO:0000256" key="2">
    <source>
        <dbReference type="ARBA" id="ARBA00022606"/>
    </source>
</evidence>
<keyword evidence="10" id="KW-1185">Reference proteome</keyword>
<dbReference type="GO" id="GO:0016301">
    <property type="term" value="F:kinase activity"/>
    <property type="evidence" value="ECO:0007669"/>
    <property type="project" value="UniProtKB-KW"/>
</dbReference>
<dbReference type="InterPro" id="IPR003018">
    <property type="entry name" value="GAF"/>
</dbReference>
<dbReference type="Pfam" id="PF08446">
    <property type="entry name" value="PAS_2"/>
    <property type="match status" value="1"/>
</dbReference>
<dbReference type="PATRIC" id="fig|1653334.4.peg.3173"/>
<reference evidence="7 9" key="1">
    <citation type="submission" date="2015-09" db="EMBL/GenBank/DDBJ databases">
        <title>Identification and resolution of microdiversity through metagenomic sequencing of parallel consortia.</title>
        <authorList>
            <person name="Nelson W.C."/>
            <person name="Romine M.F."/>
            <person name="Lindemann S.R."/>
        </authorList>
    </citation>
    <scope>NUCLEOTIDE SEQUENCE [LARGE SCALE GENOMIC DNA]</scope>
    <source>
        <strain evidence="7">HL-109</strain>
    </source>
</reference>
<dbReference type="PANTHER" id="PTHR33121:SF70">
    <property type="entry name" value="SIGNALING PROTEIN YKOW"/>
    <property type="match status" value="1"/>
</dbReference>
<dbReference type="EMBL" id="LJSX01000003">
    <property type="protein sequence ID" value="KPQ12116.1"/>
    <property type="molecule type" value="Genomic_DNA"/>
</dbReference>
<protein>
    <submittedName>
        <fullName evidence="8">Diguanylate cyclase, GGDEF domain</fullName>
    </submittedName>
    <submittedName>
        <fullName evidence="7">Light-responsive two component signal transduction system histidine kinase</fullName>
    </submittedName>
</protein>
<evidence type="ECO:0000256" key="3">
    <source>
        <dbReference type="ARBA" id="ARBA00022991"/>
    </source>
</evidence>
<dbReference type="Proteomes" id="UP000182800">
    <property type="component" value="Unassembled WGS sequence"/>
</dbReference>
<dbReference type="SUPFAM" id="SSF55073">
    <property type="entry name" value="Nucleotide cyclase"/>
    <property type="match status" value="1"/>
</dbReference>
<dbReference type="InterPro" id="IPR013654">
    <property type="entry name" value="PAS_2"/>
</dbReference>
<dbReference type="Gene3D" id="3.30.450.270">
    <property type="match status" value="1"/>
</dbReference>
<keyword evidence="4" id="KW-0675">Receptor</keyword>
<evidence type="ECO:0000259" key="6">
    <source>
        <dbReference type="PROSITE" id="PS50883"/>
    </source>
</evidence>
<dbReference type="InterPro" id="IPR043150">
    <property type="entry name" value="Phytochrome_PHY_sf"/>
</dbReference>
<dbReference type="InterPro" id="IPR001294">
    <property type="entry name" value="Phytochrome"/>
</dbReference>
<comment type="caution">
    <text evidence="7">The sequence shown here is derived from an EMBL/GenBank/DDBJ whole genome shotgun (WGS) entry which is preliminary data.</text>
</comment>
<dbReference type="GO" id="GO:0009584">
    <property type="term" value="P:detection of visible light"/>
    <property type="evidence" value="ECO:0007669"/>
    <property type="project" value="InterPro"/>
</dbReference>
<dbReference type="SMART" id="SM00267">
    <property type="entry name" value="GGDEF"/>
    <property type="match status" value="1"/>
</dbReference>
<dbReference type="InterPro" id="IPR000160">
    <property type="entry name" value="GGDEF_dom"/>
</dbReference>
<keyword evidence="7" id="KW-0418">Kinase</keyword>
<dbReference type="Pfam" id="PF00360">
    <property type="entry name" value="PHY"/>
    <property type="match status" value="1"/>
</dbReference>
<dbReference type="InterPro" id="IPR029787">
    <property type="entry name" value="Nucleotide_cyclase"/>
</dbReference>
<dbReference type="Pfam" id="PF00563">
    <property type="entry name" value="EAL"/>
    <property type="match status" value="1"/>
</dbReference>
<dbReference type="Gene3D" id="3.30.70.270">
    <property type="match status" value="1"/>
</dbReference>
<dbReference type="SMART" id="SM00065">
    <property type="entry name" value="GAF"/>
    <property type="match status" value="1"/>
</dbReference>
<keyword evidence="2" id="KW-0716">Sensory transduction</keyword>
<keyword evidence="3" id="KW-0157">Chromophore</keyword>
<dbReference type="Gene3D" id="3.30.450.20">
    <property type="entry name" value="PAS domain"/>
    <property type="match status" value="1"/>
</dbReference>
<dbReference type="STRING" id="1653334.GA0071312_0447"/>
<dbReference type="PROSITE" id="PS50883">
    <property type="entry name" value="EAL"/>
    <property type="match status" value="1"/>
</dbReference>
<dbReference type="Gene3D" id="3.30.450.40">
    <property type="match status" value="1"/>
</dbReference>
<dbReference type="InterPro" id="IPR035965">
    <property type="entry name" value="PAS-like_dom_sf"/>
</dbReference>